<sequence>MGDAHRPPTARALSLLYLWRHGRWPDLERPRRFTEWVQWRKLNDRRVALARLTDKLQAKAIAAERLGDQHVVPVLWHGQRLPGTPHWPMPFVVKANHGCGQFVVVRNMADWRRARIRSFAWMRSTYGAALGEWHYGIARRALLVEPYLSSPIGCRWTTKSTSSAGARR</sequence>
<dbReference type="AlphaFoldDB" id="A0A7G9SKJ1"/>
<protein>
    <submittedName>
        <fullName evidence="1">Uncharacterized protein</fullName>
    </submittedName>
</protein>
<name>A0A7G9SKJ1_9SPHN</name>
<dbReference type="KEGG" id="slut:H9L13_05745"/>
<dbReference type="EMBL" id="CP060718">
    <property type="protein sequence ID" value="QNN68366.1"/>
    <property type="molecule type" value="Genomic_DNA"/>
</dbReference>
<keyword evidence="2" id="KW-1185">Reference proteome</keyword>
<gene>
    <name evidence="1" type="ORF">H9L13_05745</name>
</gene>
<proteinExistence type="predicted"/>
<organism evidence="1 2">
    <name type="scientific">Sphingomonas lutea</name>
    <dbReference type="NCBI Taxonomy" id="1045317"/>
    <lineage>
        <taxon>Bacteria</taxon>
        <taxon>Pseudomonadati</taxon>
        <taxon>Pseudomonadota</taxon>
        <taxon>Alphaproteobacteria</taxon>
        <taxon>Sphingomonadales</taxon>
        <taxon>Sphingomonadaceae</taxon>
        <taxon>Sphingomonas</taxon>
    </lineage>
</organism>
<evidence type="ECO:0000313" key="1">
    <source>
        <dbReference type="EMBL" id="QNN68366.1"/>
    </source>
</evidence>
<accession>A0A7G9SKJ1</accession>
<reference evidence="1 2" key="1">
    <citation type="submission" date="2020-08" db="EMBL/GenBank/DDBJ databases">
        <title>Genome sequence of Sphingomonas lutea KCTC 23642T.</title>
        <authorList>
            <person name="Hyun D.-W."/>
            <person name="Bae J.-W."/>
        </authorList>
    </citation>
    <scope>NUCLEOTIDE SEQUENCE [LARGE SCALE GENOMIC DNA]</scope>
    <source>
        <strain evidence="1 2">KCTC 23642</strain>
    </source>
</reference>
<dbReference type="Proteomes" id="UP000515971">
    <property type="component" value="Chromosome"/>
</dbReference>
<evidence type="ECO:0000313" key="2">
    <source>
        <dbReference type="Proteomes" id="UP000515971"/>
    </source>
</evidence>